<evidence type="ECO:0000256" key="7">
    <source>
        <dbReference type="RuleBase" id="RU362018"/>
    </source>
</evidence>
<dbReference type="InterPro" id="IPR018270">
    <property type="entry name" value="C_nuclsd_transpt_met_bac"/>
</dbReference>
<evidence type="ECO:0000256" key="6">
    <source>
        <dbReference type="ARBA" id="ARBA00023136"/>
    </source>
</evidence>
<dbReference type="InterPro" id="IPR002668">
    <property type="entry name" value="CNT_N_dom"/>
</dbReference>
<evidence type="ECO:0000259" key="9">
    <source>
        <dbReference type="Pfam" id="PF07662"/>
    </source>
</evidence>
<dbReference type="Pfam" id="PF07670">
    <property type="entry name" value="Gate"/>
    <property type="match status" value="1"/>
</dbReference>
<comment type="caution">
    <text evidence="11">The sequence shown here is derived from an EMBL/GenBank/DDBJ whole genome shotgun (WGS) entry which is preliminary data.</text>
</comment>
<evidence type="ECO:0000313" key="12">
    <source>
        <dbReference type="Proteomes" id="UP000520876"/>
    </source>
</evidence>
<dbReference type="GO" id="GO:0005886">
    <property type="term" value="C:plasma membrane"/>
    <property type="evidence" value="ECO:0007669"/>
    <property type="project" value="UniProtKB-SubCell"/>
</dbReference>
<feature type="transmembrane region" description="Helical" evidence="7">
    <location>
        <begin position="258"/>
        <end position="280"/>
    </location>
</feature>
<feature type="transmembrane region" description="Helical" evidence="7">
    <location>
        <begin position="29"/>
        <end position="51"/>
    </location>
</feature>
<dbReference type="AlphaFoldDB" id="A0A7Z0N7J3"/>
<feature type="transmembrane region" description="Helical" evidence="7">
    <location>
        <begin position="292"/>
        <end position="311"/>
    </location>
</feature>
<evidence type="ECO:0000256" key="5">
    <source>
        <dbReference type="ARBA" id="ARBA00022989"/>
    </source>
</evidence>
<dbReference type="EMBL" id="JACCGK010000009">
    <property type="protein sequence ID" value="NYT73015.1"/>
    <property type="molecule type" value="Genomic_DNA"/>
</dbReference>
<keyword evidence="7" id="KW-0813">Transport</keyword>
<evidence type="ECO:0000256" key="2">
    <source>
        <dbReference type="ARBA" id="ARBA00009033"/>
    </source>
</evidence>
<evidence type="ECO:0000259" key="8">
    <source>
        <dbReference type="Pfam" id="PF01773"/>
    </source>
</evidence>
<keyword evidence="6 7" id="KW-0472">Membrane</keyword>
<keyword evidence="3" id="KW-1003">Cell membrane</keyword>
<feature type="transmembrane region" description="Helical" evidence="7">
    <location>
        <begin position="167"/>
        <end position="189"/>
    </location>
</feature>
<comment type="similarity">
    <text evidence="2 7">Belongs to the concentrative nucleoside transporter (CNT) (TC 2.A.41) family.</text>
</comment>
<gene>
    <name evidence="11" type="ORF">HZU72_11320</name>
</gene>
<evidence type="ECO:0000259" key="10">
    <source>
        <dbReference type="Pfam" id="PF07670"/>
    </source>
</evidence>
<feature type="transmembrane region" description="Helical" evidence="7">
    <location>
        <begin position="399"/>
        <end position="422"/>
    </location>
</feature>
<comment type="subcellular location">
    <subcellularLocation>
        <location evidence="1">Cell membrane</location>
        <topology evidence="1">Multi-pass membrane protein</topology>
    </subcellularLocation>
</comment>
<organism evidence="11 12">
    <name type="scientific">Vreelandella sedimenti</name>
    <dbReference type="NCBI Taxonomy" id="2729618"/>
    <lineage>
        <taxon>Bacteria</taxon>
        <taxon>Pseudomonadati</taxon>
        <taxon>Pseudomonadota</taxon>
        <taxon>Gammaproteobacteria</taxon>
        <taxon>Oceanospirillales</taxon>
        <taxon>Halomonadaceae</taxon>
        <taxon>Vreelandella</taxon>
    </lineage>
</organism>
<dbReference type="Pfam" id="PF07662">
    <property type="entry name" value="Nucleos_tra2_C"/>
    <property type="match status" value="1"/>
</dbReference>
<feature type="domain" description="Concentrative nucleoside transporter N-terminal" evidence="8">
    <location>
        <begin position="8"/>
        <end position="81"/>
    </location>
</feature>
<dbReference type="InterPro" id="IPR008276">
    <property type="entry name" value="C_nuclsd_transpt"/>
</dbReference>
<proteinExistence type="inferred from homology"/>
<feature type="transmembrane region" description="Helical" evidence="7">
    <location>
        <begin position="87"/>
        <end position="112"/>
    </location>
</feature>
<dbReference type="GO" id="GO:0005337">
    <property type="term" value="F:nucleoside transmembrane transporter activity"/>
    <property type="evidence" value="ECO:0007669"/>
    <property type="project" value="InterPro"/>
</dbReference>
<keyword evidence="12" id="KW-1185">Reference proteome</keyword>
<feature type="domain" description="Concentrative nucleoside transporter C-terminal" evidence="9">
    <location>
        <begin position="195"/>
        <end position="417"/>
    </location>
</feature>
<keyword evidence="5 7" id="KW-1133">Transmembrane helix</keyword>
<keyword evidence="4 7" id="KW-0812">Transmembrane</keyword>
<feature type="domain" description="Nucleoside transporter/FeoB GTPase Gate" evidence="10">
    <location>
        <begin position="92"/>
        <end position="190"/>
    </location>
</feature>
<feature type="transmembrane region" description="Helical" evidence="7">
    <location>
        <begin position="362"/>
        <end position="387"/>
    </location>
</feature>
<dbReference type="GO" id="GO:0015293">
    <property type="term" value="F:symporter activity"/>
    <property type="evidence" value="ECO:0007669"/>
    <property type="project" value="TreeGrafter"/>
</dbReference>
<accession>A0A7Z0N7J3</accession>
<sequence length="427" mass="44352">MTLLMSLVGMVTLVAIALIFSYDRKSIRLRTVLGAFAIQAGIGAFVLYVPFGQAVLQAISSGVSQILVYANDGIGFLFGGLADVDNVGFVFAIKVLPVIIFFSSLIAVLYYIGIMQWVIRILGGALQKALGTSRTESLSATANIFVGQTEAPLVVRPFIARMTPSQLFAVMCGGLASVAGSVLAGYAALGIPMEYLVAASFMAAPGGLLFAKLIMPETQDVTDSDSVSKVEEEIEAQEDKPANVLDAAASGATSGLMLAANVGAMLLAFIALIALVNGILGGVGGWVGFESLSLELILGWLFAPLAFLLGVPWEEATLAGSFIGQKLVVNEFVAYINLAPYIDGEQVVAATGQMMTPHTMAILSFALCGFANLSSIAILLGGLGSIAPTRRKEIARFGVKAVLAGTLSNLMSASIAGFFIALSNATA</sequence>
<evidence type="ECO:0000256" key="3">
    <source>
        <dbReference type="ARBA" id="ARBA00022475"/>
    </source>
</evidence>
<evidence type="ECO:0000313" key="11">
    <source>
        <dbReference type="EMBL" id="NYT73015.1"/>
    </source>
</evidence>
<evidence type="ECO:0000256" key="4">
    <source>
        <dbReference type="ARBA" id="ARBA00022692"/>
    </source>
</evidence>
<dbReference type="Pfam" id="PF01773">
    <property type="entry name" value="Nucleos_tra2_N"/>
    <property type="match status" value="1"/>
</dbReference>
<dbReference type="RefSeq" id="WP_180091949.1">
    <property type="nucleotide sequence ID" value="NZ_CAXAZJ010000009.1"/>
</dbReference>
<feature type="transmembrane region" description="Helical" evidence="7">
    <location>
        <begin position="6"/>
        <end position="22"/>
    </location>
</feature>
<dbReference type="PANTHER" id="PTHR10590">
    <property type="entry name" value="SODIUM/NUCLEOSIDE COTRANSPORTER"/>
    <property type="match status" value="1"/>
</dbReference>
<dbReference type="Proteomes" id="UP000520876">
    <property type="component" value="Unassembled WGS sequence"/>
</dbReference>
<dbReference type="PANTHER" id="PTHR10590:SF4">
    <property type="entry name" value="SOLUTE CARRIER FAMILY 28 MEMBER 3"/>
    <property type="match status" value="1"/>
</dbReference>
<name>A0A7Z0N7J3_9GAMM</name>
<dbReference type="InterPro" id="IPR011657">
    <property type="entry name" value="CNT_C_dom"/>
</dbReference>
<dbReference type="NCBIfam" id="TIGR00804">
    <property type="entry name" value="nupC"/>
    <property type="match status" value="1"/>
</dbReference>
<protein>
    <recommendedName>
        <fullName evidence="7">Nucleoside permease</fullName>
    </recommendedName>
</protein>
<evidence type="ECO:0000256" key="1">
    <source>
        <dbReference type="ARBA" id="ARBA00004651"/>
    </source>
</evidence>
<reference evidence="11 12" key="1">
    <citation type="submission" date="2020-07" db="EMBL/GenBank/DDBJ databases">
        <title>Halomonas sp. QX-2 draft genome sequence.</title>
        <authorList>
            <person name="Qiu X."/>
        </authorList>
    </citation>
    <scope>NUCLEOTIDE SEQUENCE [LARGE SCALE GENOMIC DNA]</scope>
    <source>
        <strain evidence="11 12">QX-2</strain>
    </source>
</reference>
<dbReference type="InterPro" id="IPR011642">
    <property type="entry name" value="Gate_dom"/>
</dbReference>